<sequence length="41" mass="4703">MRTPPRGLFSFLSNFLYFVFMILNLCPLLGLFLLVPLVLVS</sequence>
<evidence type="ECO:0000256" key="1">
    <source>
        <dbReference type="SAM" id="Phobius"/>
    </source>
</evidence>
<keyword evidence="1" id="KW-1133">Transmembrane helix</keyword>
<name>A0A2P2P7Z8_RHIMU</name>
<organism evidence="2">
    <name type="scientific">Rhizophora mucronata</name>
    <name type="common">Asiatic mangrove</name>
    <dbReference type="NCBI Taxonomy" id="61149"/>
    <lineage>
        <taxon>Eukaryota</taxon>
        <taxon>Viridiplantae</taxon>
        <taxon>Streptophyta</taxon>
        <taxon>Embryophyta</taxon>
        <taxon>Tracheophyta</taxon>
        <taxon>Spermatophyta</taxon>
        <taxon>Magnoliopsida</taxon>
        <taxon>eudicotyledons</taxon>
        <taxon>Gunneridae</taxon>
        <taxon>Pentapetalae</taxon>
        <taxon>rosids</taxon>
        <taxon>fabids</taxon>
        <taxon>Malpighiales</taxon>
        <taxon>Rhizophoraceae</taxon>
        <taxon>Rhizophora</taxon>
    </lineage>
</organism>
<evidence type="ECO:0000313" key="2">
    <source>
        <dbReference type="EMBL" id="MBX50809.1"/>
    </source>
</evidence>
<dbReference type="AlphaFoldDB" id="A0A2P2P7Z8"/>
<proteinExistence type="predicted"/>
<feature type="transmembrane region" description="Helical" evidence="1">
    <location>
        <begin position="15"/>
        <end position="40"/>
    </location>
</feature>
<accession>A0A2P2P7Z8</accession>
<protein>
    <submittedName>
        <fullName evidence="2">Uncharacterized protein</fullName>
    </submittedName>
</protein>
<keyword evidence="1" id="KW-0472">Membrane</keyword>
<keyword evidence="1" id="KW-0812">Transmembrane</keyword>
<reference evidence="2" key="1">
    <citation type="submission" date="2018-02" db="EMBL/GenBank/DDBJ databases">
        <title>Rhizophora mucronata_Transcriptome.</title>
        <authorList>
            <person name="Meera S.P."/>
            <person name="Sreeshan A."/>
            <person name="Augustine A."/>
        </authorList>
    </citation>
    <scope>NUCLEOTIDE SEQUENCE</scope>
    <source>
        <tissue evidence="2">Leaf</tissue>
    </source>
</reference>
<dbReference type="EMBL" id="GGEC01070325">
    <property type="protein sequence ID" value="MBX50809.1"/>
    <property type="molecule type" value="Transcribed_RNA"/>
</dbReference>